<dbReference type="FunFam" id="3.10.129.10:FF:000022">
    <property type="entry name" value="Phenylacetic acid degradation protein"/>
    <property type="match status" value="1"/>
</dbReference>
<dbReference type="NCBIfam" id="TIGR00369">
    <property type="entry name" value="unchar_dom_1"/>
    <property type="match status" value="1"/>
</dbReference>
<evidence type="ECO:0000256" key="2">
    <source>
        <dbReference type="ARBA" id="ARBA00022801"/>
    </source>
</evidence>
<dbReference type="EMBL" id="QNRK01000001">
    <property type="protein sequence ID" value="RBP18166.1"/>
    <property type="molecule type" value="Genomic_DNA"/>
</dbReference>
<dbReference type="GO" id="GO:0016289">
    <property type="term" value="F:acyl-CoA hydrolase activity"/>
    <property type="evidence" value="ECO:0007669"/>
    <property type="project" value="TreeGrafter"/>
</dbReference>
<dbReference type="Gene3D" id="3.10.129.10">
    <property type="entry name" value="Hotdog Thioesterase"/>
    <property type="match status" value="1"/>
</dbReference>
<dbReference type="InterPro" id="IPR029069">
    <property type="entry name" value="HotDog_dom_sf"/>
</dbReference>
<sequence length="160" mass="16575">MPDEGEQAAATAAACARRMLAGDRVSRSLGIALVSAGEGHAALSMTVRDDMLNGFGTCHGGVLYTLADTALSCACNSRNERFVAHHCSMIYLRPGEPGARLTARAVERSRAGRVGLYDVTVTDSSGAVVAEFLGHARRIGGAVIEGGIGRDDGAQAPFRA</sequence>
<dbReference type="PANTHER" id="PTHR42856">
    <property type="entry name" value="ACYL-COENZYME A THIOESTERASE PAAI"/>
    <property type="match status" value="1"/>
</dbReference>
<dbReference type="Proteomes" id="UP000253529">
    <property type="component" value="Unassembled WGS sequence"/>
</dbReference>
<comment type="caution">
    <text evidence="4">The sequence shown here is derived from an EMBL/GenBank/DDBJ whole genome shotgun (WGS) entry which is preliminary data.</text>
</comment>
<comment type="similarity">
    <text evidence="1">Belongs to the thioesterase PaaI family.</text>
</comment>
<dbReference type="AlphaFoldDB" id="A0A366FVI8"/>
<dbReference type="NCBIfam" id="TIGR02286">
    <property type="entry name" value="PaaD"/>
    <property type="match status" value="1"/>
</dbReference>
<dbReference type="PANTHER" id="PTHR42856:SF1">
    <property type="entry name" value="ACYL-COENZYME A THIOESTERASE PAAI"/>
    <property type="match status" value="1"/>
</dbReference>
<dbReference type="InterPro" id="IPR052723">
    <property type="entry name" value="Acyl-CoA_thioesterase_PaaI"/>
</dbReference>
<dbReference type="RefSeq" id="WP_113887239.1">
    <property type="nucleotide sequence ID" value="NZ_QNRK01000001.1"/>
</dbReference>
<evidence type="ECO:0000259" key="3">
    <source>
        <dbReference type="Pfam" id="PF03061"/>
    </source>
</evidence>
<dbReference type="InterPro" id="IPR003736">
    <property type="entry name" value="PAAI_dom"/>
</dbReference>
<keyword evidence="2" id="KW-0378">Hydrolase</keyword>
<dbReference type="InterPro" id="IPR011973">
    <property type="entry name" value="PaaD"/>
</dbReference>
<organism evidence="4 5">
    <name type="scientific">Roseiarcus fermentans</name>
    <dbReference type="NCBI Taxonomy" id="1473586"/>
    <lineage>
        <taxon>Bacteria</taxon>
        <taxon>Pseudomonadati</taxon>
        <taxon>Pseudomonadota</taxon>
        <taxon>Alphaproteobacteria</taxon>
        <taxon>Hyphomicrobiales</taxon>
        <taxon>Roseiarcaceae</taxon>
        <taxon>Roseiarcus</taxon>
    </lineage>
</organism>
<dbReference type="SUPFAM" id="SSF54637">
    <property type="entry name" value="Thioesterase/thiol ester dehydrase-isomerase"/>
    <property type="match status" value="1"/>
</dbReference>
<keyword evidence="5" id="KW-1185">Reference proteome</keyword>
<dbReference type="OrthoDB" id="32575at2"/>
<feature type="domain" description="Thioesterase" evidence="3">
    <location>
        <begin position="55"/>
        <end position="129"/>
    </location>
</feature>
<reference evidence="4 5" key="1">
    <citation type="submission" date="2018-06" db="EMBL/GenBank/DDBJ databases">
        <title>Genomic Encyclopedia of Type Strains, Phase IV (KMG-IV): sequencing the most valuable type-strain genomes for metagenomic binning, comparative biology and taxonomic classification.</title>
        <authorList>
            <person name="Goeker M."/>
        </authorList>
    </citation>
    <scope>NUCLEOTIDE SEQUENCE [LARGE SCALE GENOMIC DNA]</scope>
    <source>
        <strain evidence="4 5">DSM 24875</strain>
    </source>
</reference>
<dbReference type="InterPro" id="IPR006683">
    <property type="entry name" value="Thioestr_dom"/>
</dbReference>
<evidence type="ECO:0000313" key="5">
    <source>
        <dbReference type="Proteomes" id="UP000253529"/>
    </source>
</evidence>
<dbReference type="Pfam" id="PF03061">
    <property type="entry name" value="4HBT"/>
    <property type="match status" value="1"/>
</dbReference>
<gene>
    <name evidence="4" type="ORF">DFR50_101110</name>
</gene>
<proteinExistence type="inferred from homology"/>
<evidence type="ECO:0000256" key="1">
    <source>
        <dbReference type="ARBA" id="ARBA00008324"/>
    </source>
</evidence>
<evidence type="ECO:0000313" key="4">
    <source>
        <dbReference type="EMBL" id="RBP18166.1"/>
    </source>
</evidence>
<protein>
    <submittedName>
        <fullName evidence="4">Acyl-CoA thioesterase</fullName>
    </submittedName>
</protein>
<dbReference type="CDD" id="cd03443">
    <property type="entry name" value="PaaI_thioesterase"/>
    <property type="match status" value="1"/>
</dbReference>
<name>A0A366FVI8_9HYPH</name>
<accession>A0A366FVI8</accession>